<dbReference type="RefSeq" id="WP_278219361.1">
    <property type="nucleotide sequence ID" value="NZ_JAKZMO010000001.1"/>
</dbReference>
<accession>A0ABT6GIT1</accession>
<dbReference type="EMBL" id="JAKZMO010000001">
    <property type="protein sequence ID" value="MDG5481270.1"/>
    <property type="molecule type" value="Genomic_DNA"/>
</dbReference>
<evidence type="ECO:0000313" key="4">
    <source>
        <dbReference type="Proteomes" id="UP001154266"/>
    </source>
</evidence>
<keyword evidence="4" id="KW-1185">Reference proteome</keyword>
<protein>
    <recommendedName>
        <fullName evidence="5">Lipoprotein</fullName>
    </recommendedName>
</protein>
<evidence type="ECO:0000313" key="3">
    <source>
        <dbReference type="EMBL" id="MDG5481270.1"/>
    </source>
</evidence>
<sequence>MKLIVRCCAVLLLTVAGLTGCRAEQPPAPTFANWPQSLADFRFRWAAEPGIDLVSGPAVPLRAYLESYRIGQLTGENGAAYPGFDRAVPELPAPNSDAPAQLVAIRPVPGAEQFGPPAPFYGNEYFHILEITPVESGYRAYVCDGLYKIFREGEERGKYVSVVKYAANHRGLNDVNGMKVWRVEFTDTPPAADAPAMVTDQRGPNPAPAGDVFGPWRITAASDFAWGTDINREFTSDEWIDGARRTSQCSDLLPQWRTERDANIGATLDTPPDPEPASPGWPEAG</sequence>
<evidence type="ECO:0000256" key="2">
    <source>
        <dbReference type="SAM" id="SignalP"/>
    </source>
</evidence>
<feature type="signal peptide" evidence="2">
    <location>
        <begin position="1"/>
        <end position="23"/>
    </location>
</feature>
<evidence type="ECO:0000256" key="1">
    <source>
        <dbReference type="SAM" id="MobiDB-lite"/>
    </source>
</evidence>
<name>A0ABT6GIT1_MYCGU</name>
<dbReference type="Proteomes" id="UP001154266">
    <property type="component" value="Unassembled WGS sequence"/>
</dbReference>
<feature type="region of interest" description="Disordered" evidence="1">
    <location>
        <begin position="254"/>
        <end position="285"/>
    </location>
</feature>
<feature type="chain" id="PRO_5046980818" description="Lipoprotein" evidence="2">
    <location>
        <begin position="24"/>
        <end position="285"/>
    </location>
</feature>
<comment type="caution">
    <text evidence="3">The sequence shown here is derived from an EMBL/GenBank/DDBJ whole genome shotgun (WGS) entry which is preliminary data.</text>
</comment>
<proteinExistence type="predicted"/>
<keyword evidence="2" id="KW-0732">Signal</keyword>
<dbReference type="PROSITE" id="PS51257">
    <property type="entry name" value="PROKAR_LIPOPROTEIN"/>
    <property type="match status" value="1"/>
</dbReference>
<gene>
    <name evidence="3" type="ORF">MNO81_00475</name>
</gene>
<feature type="region of interest" description="Disordered" evidence="1">
    <location>
        <begin position="192"/>
        <end position="212"/>
    </location>
</feature>
<organism evidence="3 4">
    <name type="scientific">Mycolicibacterium gadium</name>
    <name type="common">Mycobacterium gadium</name>
    <dbReference type="NCBI Taxonomy" id="1794"/>
    <lineage>
        <taxon>Bacteria</taxon>
        <taxon>Bacillati</taxon>
        <taxon>Actinomycetota</taxon>
        <taxon>Actinomycetes</taxon>
        <taxon>Mycobacteriales</taxon>
        <taxon>Mycobacteriaceae</taxon>
        <taxon>Mycolicibacterium</taxon>
    </lineage>
</organism>
<evidence type="ECO:0008006" key="5">
    <source>
        <dbReference type="Google" id="ProtNLM"/>
    </source>
</evidence>
<reference evidence="3" key="1">
    <citation type="journal article" date="2023" name="Environ. Microbiol.">
        <title>The 2-methylpropene degradation pathway in Mycobacteriaceae family strains.</title>
        <authorList>
            <person name="Helbich S."/>
            <person name="Barrantes I."/>
            <person name="Dos Anjos Borges L.G."/>
            <person name="Pieper D.H."/>
            <person name="Vainshtein Y."/>
            <person name="Sohn K."/>
            <person name="Engesser K.H."/>
        </authorList>
    </citation>
    <scope>NUCLEOTIDE SEQUENCE</scope>
    <source>
        <strain evidence="3">IBE100</strain>
    </source>
</reference>